<evidence type="ECO:0000313" key="3">
    <source>
        <dbReference type="Proteomes" id="UP000053660"/>
    </source>
</evidence>
<reference evidence="2 3" key="1">
    <citation type="submission" date="2014-03" db="EMBL/GenBank/DDBJ databases">
        <title>Draft genome of the hookworm Oesophagostomum dentatum.</title>
        <authorList>
            <person name="Mitreva M."/>
        </authorList>
    </citation>
    <scope>NUCLEOTIDE SEQUENCE [LARGE SCALE GENOMIC DNA]</scope>
    <source>
        <strain evidence="2 3">OD-Hann</strain>
    </source>
</reference>
<sequence>MSRIALIEPDWQHKDKELPERFIVKIVSQLAILQLTDDISKSTNTENNFDSAVMKEMMEVQQKRLHNAEVTVYSHISKLPKGKVPSTKIYYTKKFSECNPVKGYLIMEYFENLRPVHIFENVPVQPLKKALRAKAVLEAMSLKFTPEEKSEFPGNMLSEVFGEMFKEHLAKDMFNMLRTSASEDIKDKVDKLEKVYPELMDLVWADNLSEELGMKPVLCHGDLWSTNMLWKQNGEDVSIAALIDFQTAHMGCPAIDLVRLFSSCLSGKDRREHWEELVEEFYGYVKEEVGDMEMPYNLEQIITTT</sequence>
<dbReference type="Pfam" id="PF07914">
    <property type="entry name" value="DUF1679"/>
    <property type="match status" value="1"/>
</dbReference>
<evidence type="ECO:0000313" key="2">
    <source>
        <dbReference type="EMBL" id="KHJ91248.1"/>
    </source>
</evidence>
<dbReference type="InterPro" id="IPR012877">
    <property type="entry name" value="Dhs-27"/>
</dbReference>
<dbReference type="EMBL" id="KN552229">
    <property type="protein sequence ID" value="KHJ91248.1"/>
    <property type="molecule type" value="Genomic_DNA"/>
</dbReference>
<dbReference type="InterPro" id="IPR011009">
    <property type="entry name" value="Kinase-like_dom_sf"/>
</dbReference>
<organism evidence="2 3">
    <name type="scientific">Oesophagostomum dentatum</name>
    <name type="common">Nodular worm</name>
    <dbReference type="NCBI Taxonomy" id="61180"/>
    <lineage>
        <taxon>Eukaryota</taxon>
        <taxon>Metazoa</taxon>
        <taxon>Ecdysozoa</taxon>
        <taxon>Nematoda</taxon>
        <taxon>Chromadorea</taxon>
        <taxon>Rhabditida</taxon>
        <taxon>Rhabditina</taxon>
        <taxon>Rhabditomorpha</taxon>
        <taxon>Strongyloidea</taxon>
        <taxon>Strongylidae</taxon>
        <taxon>Oesophagostomum</taxon>
    </lineage>
</organism>
<dbReference type="SMART" id="SM00587">
    <property type="entry name" value="CHK"/>
    <property type="match status" value="1"/>
</dbReference>
<gene>
    <name evidence="2" type="ORF">OESDEN_08891</name>
</gene>
<dbReference type="PANTHER" id="PTHR23020:SF8">
    <property type="entry name" value="CHK KINASE-LIKE DOMAIN-CONTAINING PROTEIN"/>
    <property type="match status" value="1"/>
</dbReference>
<feature type="domain" description="CHK kinase-like" evidence="1">
    <location>
        <begin position="104"/>
        <end position="291"/>
    </location>
</feature>
<dbReference type="SUPFAM" id="SSF56112">
    <property type="entry name" value="Protein kinase-like (PK-like)"/>
    <property type="match status" value="1"/>
</dbReference>
<dbReference type="InterPro" id="IPR015897">
    <property type="entry name" value="CHK_kinase-like"/>
</dbReference>
<protein>
    <recommendedName>
        <fullName evidence="1">CHK kinase-like domain-containing protein</fullName>
    </recommendedName>
</protein>
<dbReference type="AlphaFoldDB" id="A0A0B1T138"/>
<dbReference type="InterPro" id="IPR052961">
    <property type="entry name" value="Oxido-Kinase-like_Enzymes"/>
</dbReference>
<dbReference type="OrthoDB" id="5915577at2759"/>
<evidence type="ECO:0000259" key="1">
    <source>
        <dbReference type="SMART" id="SM00587"/>
    </source>
</evidence>
<dbReference type="PANTHER" id="PTHR23020">
    <property type="entry name" value="UNCHARACTERIZED NUCLEAR HORMONE RECEPTOR-RELATED"/>
    <property type="match status" value="1"/>
</dbReference>
<proteinExistence type="predicted"/>
<accession>A0A0B1T138</accession>
<keyword evidence="3" id="KW-1185">Reference proteome</keyword>
<name>A0A0B1T138_OESDE</name>
<dbReference type="Gene3D" id="3.90.1200.10">
    <property type="match status" value="1"/>
</dbReference>
<dbReference type="Proteomes" id="UP000053660">
    <property type="component" value="Unassembled WGS sequence"/>
</dbReference>